<dbReference type="AlphaFoldDB" id="A0AAD2JY51"/>
<keyword evidence="3" id="KW-1185">Reference proteome</keyword>
<evidence type="ECO:0000313" key="2">
    <source>
        <dbReference type="EMBL" id="CAK5266739.1"/>
    </source>
</evidence>
<name>A0AAD2JY51_9AGAR</name>
<evidence type="ECO:0000313" key="3">
    <source>
        <dbReference type="Proteomes" id="UP001295794"/>
    </source>
</evidence>
<proteinExistence type="predicted"/>
<sequence length="341" mass="37336">MKHIRHPLISVSRKVKNSAKKLSTRFTRLKRSGFLWAVELEGTRTSLRSTVREMRPFPRRHFAFAPGERGNQHETLGAQIQKQETHTAYSLKLSEVTTHDLASSNISESAQSGSDALLQFQLLHNLVPTFELQTDALEVSLALCPDIPGLLSTIHAHQNILDPTNPTSSLLESPRSEATDLLQKQGVAQLEVWRTDMQGSERRLQARVLIASLRQHLPGLYAEAPLSKVTRTVRERARELDDDEGGDDRHGKRSRVGAPKPGRSVSRVVCSLLPTSHPDPASRVLSIHGQHPTTARGIVASPAAAGPDSFVAANCERRGRALSTAVQRGPAIALPSLTCTT</sequence>
<gene>
    <name evidence="2" type="ORF">MYCIT1_LOCUS8661</name>
</gene>
<evidence type="ECO:0000256" key="1">
    <source>
        <dbReference type="SAM" id="MobiDB-lite"/>
    </source>
</evidence>
<comment type="caution">
    <text evidence="2">The sequence shown here is derived from an EMBL/GenBank/DDBJ whole genome shotgun (WGS) entry which is preliminary data.</text>
</comment>
<organism evidence="2 3">
    <name type="scientific">Mycena citricolor</name>
    <dbReference type="NCBI Taxonomy" id="2018698"/>
    <lineage>
        <taxon>Eukaryota</taxon>
        <taxon>Fungi</taxon>
        <taxon>Dikarya</taxon>
        <taxon>Basidiomycota</taxon>
        <taxon>Agaricomycotina</taxon>
        <taxon>Agaricomycetes</taxon>
        <taxon>Agaricomycetidae</taxon>
        <taxon>Agaricales</taxon>
        <taxon>Marasmiineae</taxon>
        <taxon>Mycenaceae</taxon>
        <taxon>Mycena</taxon>
    </lineage>
</organism>
<reference evidence="2" key="1">
    <citation type="submission" date="2023-11" db="EMBL/GenBank/DDBJ databases">
        <authorList>
            <person name="De Vega J J."/>
            <person name="De Vega J J."/>
        </authorList>
    </citation>
    <scope>NUCLEOTIDE SEQUENCE</scope>
</reference>
<dbReference type="EMBL" id="CAVNYO010000110">
    <property type="protein sequence ID" value="CAK5266739.1"/>
    <property type="molecule type" value="Genomic_DNA"/>
</dbReference>
<feature type="region of interest" description="Disordered" evidence="1">
    <location>
        <begin position="235"/>
        <end position="265"/>
    </location>
</feature>
<accession>A0AAD2JY51</accession>
<protein>
    <submittedName>
        <fullName evidence="2">Uncharacterized protein</fullName>
    </submittedName>
</protein>
<dbReference type="Proteomes" id="UP001295794">
    <property type="component" value="Unassembled WGS sequence"/>
</dbReference>